<dbReference type="Proteomes" id="UP000474296">
    <property type="component" value="Unassembled WGS sequence"/>
</dbReference>
<evidence type="ECO:0000256" key="1">
    <source>
        <dbReference type="SAM" id="Phobius"/>
    </source>
</evidence>
<protein>
    <submittedName>
        <fullName evidence="2">Uncharacterized protein</fullName>
    </submittedName>
</protein>
<accession>A0A6M0CGB8</accession>
<reference evidence="2 3" key="1">
    <citation type="submission" date="2020-01" db="EMBL/GenBank/DDBJ databases">
        <title>Spongiivirga citrea KCTC 32990T.</title>
        <authorList>
            <person name="Wang G."/>
        </authorList>
    </citation>
    <scope>NUCLEOTIDE SEQUENCE [LARGE SCALE GENOMIC DNA]</scope>
    <source>
        <strain evidence="2 3">KCTC 32990</strain>
    </source>
</reference>
<evidence type="ECO:0000313" key="3">
    <source>
        <dbReference type="Proteomes" id="UP000474296"/>
    </source>
</evidence>
<keyword evidence="1" id="KW-1133">Transmembrane helix</keyword>
<organism evidence="2 3">
    <name type="scientific">Spongiivirga citrea</name>
    <dbReference type="NCBI Taxonomy" id="1481457"/>
    <lineage>
        <taxon>Bacteria</taxon>
        <taxon>Pseudomonadati</taxon>
        <taxon>Bacteroidota</taxon>
        <taxon>Flavobacteriia</taxon>
        <taxon>Flavobacteriales</taxon>
        <taxon>Flavobacteriaceae</taxon>
        <taxon>Spongiivirga</taxon>
    </lineage>
</organism>
<proteinExistence type="predicted"/>
<feature type="transmembrane region" description="Helical" evidence="1">
    <location>
        <begin position="5"/>
        <end position="23"/>
    </location>
</feature>
<gene>
    <name evidence="2" type="ORF">GWK10_04630</name>
</gene>
<dbReference type="AlphaFoldDB" id="A0A6M0CGB8"/>
<dbReference type="EMBL" id="JAABOQ010000002">
    <property type="protein sequence ID" value="NER16482.1"/>
    <property type="molecule type" value="Genomic_DNA"/>
</dbReference>
<comment type="caution">
    <text evidence="2">The sequence shown here is derived from an EMBL/GenBank/DDBJ whole genome shotgun (WGS) entry which is preliminary data.</text>
</comment>
<evidence type="ECO:0000313" key="2">
    <source>
        <dbReference type="EMBL" id="NER16482.1"/>
    </source>
</evidence>
<feature type="transmembrane region" description="Helical" evidence="1">
    <location>
        <begin position="35"/>
        <end position="53"/>
    </location>
</feature>
<keyword evidence="1" id="KW-0812">Transmembrane</keyword>
<keyword evidence="1" id="KW-0472">Membrane</keyword>
<dbReference type="RefSeq" id="WP_164029754.1">
    <property type="nucleotide sequence ID" value="NZ_JAABOQ010000002.1"/>
</dbReference>
<sequence>MNRKNLHLVTGILTGIVFISALLDSDAGTLFGSIWLFRGAFLLISVASLLSYFKIKKSEKDVQ</sequence>
<name>A0A6M0CGB8_9FLAO</name>
<keyword evidence="3" id="KW-1185">Reference proteome</keyword>